<evidence type="ECO:0000259" key="15">
    <source>
        <dbReference type="PROSITE" id="PS50928"/>
    </source>
</evidence>
<dbReference type="Gene3D" id="2.40.50.100">
    <property type="match status" value="1"/>
</dbReference>
<dbReference type="GO" id="GO:0015098">
    <property type="term" value="F:molybdate ion transmembrane transporter activity"/>
    <property type="evidence" value="ECO:0007669"/>
    <property type="project" value="InterPro"/>
</dbReference>
<evidence type="ECO:0000256" key="8">
    <source>
        <dbReference type="ARBA" id="ARBA00022840"/>
    </source>
</evidence>
<dbReference type="Pfam" id="PF00005">
    <property type="entry name" value="ABC_tran"/>
    <property type="match status" value="1"/>
</dbReference>
<sequence length="679" mass="70632">MTHWHRSSSTSSCPSRRRRSCAPRGSVRRLSDSPAGRVPGWAIIPAALGALLVLVPIVSMAARVDWPGLPALLTSENAVTALLLSLRTAVASTLVCLVLGIPLALVLARAHHTGIRWLRALVLLPLVLPPVVGGLALLAAFGRTGLVGHYLEAGGIRIAFTTVAVVMAQVFVSLPFLVVGLEGALRSVGTEYEKVATTHGASPTRTLLWVTLPLVAPGLISGTVLAFARALGEFGATLTFAGSLQGTTRTLPLEIYLQREVDPDQALALSLLLIVVALAVVALVHNSPRSGRARRHSTRRRQAPGVDTAPRPRVHAGTLTWRGTLRDRGHETELVVEPGQTVAVVGANGAGKSTLMGLLAGLLNPDEGRLTVGDDVLTDTTTGTHVPPHQRRVVLLGQRPLLFPHLDVQGNAEFGPRSSGEKHPAAIARRALDDAGALQWAGEHATSLSGGQASRVALARALACNPRALLLDEPFAALDVASAPSARTALAQAVRQTGCPTVLVTHDLLDVLALADRIVVLEGGRIVESGTVTEVLSAPASSFAAELAGVNVAHGVLEADGVLHLDGGVAVHGRQKAAAPMGATAFAVFPPSSVAVYLEPPHGSPRNVWPAEVATLTDQGGAIRVTLVVENGTRLSADLTAAAVAEMGLRPGRQAWAVVKAQEVAIHPSSGRLRTTPAP</sequence>
<dbReference type="SUPFAM" id="SSF50331">
    <property type="entry name" value="MOP-like"/>
    <property type="match status" value="1"/>
</dbReference>
<evidence type="ECO:0000256" key="9">
    <source>
        <dbReference type="ARBA" id="ARBA00022989"/>
    </source>
</evidence>
<dbReference type="Gene3D" id="3.40.50.300">
    <property type="entry name" value="P-loop containing nucleotide triphosphate hydrolases"/>
    <property type="match status" value="1"/>
</dbReference>
<dbReference type="NCBIfam" id="TIGR01581">
    <property type="entry name" value="Mo_ABC_porter"/>
    <property type="match status" value="1"/>
</dbReference>
<dbReference type="InterPro" id="IPR003593">
    <property type="entry name" value="AAA+_ATPase"/>
</dbReference>
<feature type="transmembrane region" description="Helical" evidence="12">
    <location>
        <begin position="82"/>
        <end position="108"/>
    </location>
</feature>
<dbReference type="InterPro" id="IPR005116">
    <property type="entry name" value="Transp-assoc_OB_typ1"/>
</dbReference>
<dbReference type="InterPro" id="IPR017871">
    <property type="entry name" value="ABC_transporter-like_CS"/>
</dbReference>
<proteinExistence type="inferred from homology"/>
<dbReference type="InterPro" id="IPR000515">
    <property type="entry name" value="MetI-like"/>
</dbReference>
<dbReference type="AlphaFoldDB" id="A0A3M0GXJ6"/>
<comment type="subcellular location">
    <subcellularLocation>
        <location evidence="1 12">Cell membrane</location>
        <topology evidence="1 12">Multi-pass membrane protein</topology>
    </subcellularLocation>
</comment>
<dbReference type="InterPro" id="IPR011867">
    <property type="entry name" value="ModB_ABC"/>
</dbReference>
<dbReference type="PROSITE" id="PS50928">
    <property type="entry name" value="ABC_TM1"/>
    <property type="match status" value="1"/>
</dbReference>
<keyword evidence="9 12" id="KW-1133">Transmembrane helix</keyword>
<keyword evidence="6 12" id="KW-0812">Transmembrane</keyword>
<dbReference type="GO" id="GO:0005886">
    <property type="term" value="C:plasma membrane"/>
    <property type="evidence" value="ECO:0007669"/>
    <property type="project" value="UniProtKB-SubCell"/>
</dbReference>
<gene>
    <name evidence="17" type="primary">modB</name>
    <name evidence="17" type="ORF">EAX62_05840</name>
</gene>
<dbReference type="NCBIfam" id="TIGR02141">
    <property type="entry name" value="modB_ABC"/>
    <property type="match status" value="1"/>
</dbReference>
<keyword evidence="18" id="KW-1185">Reference proteome</keyword>
<comment type="caution">
    <text evidence="17">The sequence shown here is derived from an EMBL/GenBank/DDBJ whole genome shotgun (WGS) entry which is preliminary data.</text>
</comment>
<dbReference type="PANTHER" id="PTHR30183:SF3">
    <property type="entry name" value="MOLYBDENUM TRANSPORT SYSTEM PERMEASE PROTEIN MODB"/>
    <property type="match status" value="1"/>
</dbReference>
<feature type="region of interest" description="Disordered" evidence="13">
    <location>
        <begin position="1"/>
        <end position="34"/>
    </location>
</feature>
<dbReference type="PANTHER" id="PTHR30183">
    <property type="entry name" value="MOLYBDENUM TRANSPORT SYSTEM PERMEASE PROTEIN MODB"/>
    <property type="match status" value="1"/>
</dbReference>
<feature type="compositionally biased region" description="Basic residues" evidence="13">
    <location>
        <begin position="291"/>
        <end position="302"/>
    </location>
</feature>
<reference evidence="17 18" key="1">
    <citation type="submission" date="2018-10" db="EMBL/GenBank/DDBJ databases">
        <title>Tessaracoccus antarcticuss sp. nov., isolated from sediment.</title>
        <authorList>
            <person name="Zhou L.Y."/>
            <person name="Du Z.J."/>
        </authorList>
    </citation>
    <scope>NUCLEOTIDE SEQUENCE [LARGE SCALE GENOMIC DNA]</scope>
    <source>
        <strain evidence="17 18">JDX10</strain>
    </source>
</reference>
<evidence type="ECO:0000256" key="12">
    <source>
        <dbReference type="RuleBase" id="RU363032"/>
    </source>
</evidence>
<comment type="similarity">
    <text evidence="2">Belongs to the binding-protein-dependent transport system permease family. CysTW subfamily.</text>
</comment>
<feature type="transmembrane region" description="Helical" evidence="12">
    <location>
        <begin position="266"/>
        <end position="285"/>
    </location>
</feature>
<evidence type="ECO:0000256" key="10">
    <source>
        <dbReference type="ARBA" id="ARBA00023136"/>
    </source>
</evidence>
<keyword evidence="10 12" id="KW-0472">Membrane</keyword>
<dbReference type="Pfam" id="PF00528">
    <property type="entry name" value="BPD_transp_1"/>
    <property type="match status" value="1"/>
</dbReference>
<dbReference type="InterPro" id="IPR027417">
    <property type="entry name" value="P-loop_NTPase"/>
</dbReference>
<feature type="transmembrane region" description="Helical" evidence="12">
    <location>
        <begin position="162"/>
        <end position="185"/>
    </location>
</feature>
<evidence type="ECO:0000259" key="14">
    <source>
        <dbReference type="PROSITE" id="PS50893"/>
    </source>
</evidence>
<dbReference type="PROSITE" id="PS50893">
    <property type="entry name" value="ABC_TRANSPORTER_2"/>
    <property type="match status" value="1"/>
</dbReference>
<evidence type="ECO:0000259" key="16">
    <source>
        <dbReference type="PROSITE" id="PS51866"/>
    </source>
</evidence>
<feature type="domain" description="ABC transporter" evidence="14">
    <location>
        <begin position="314"/>
        <end position="548"/>
    </location>
</feature>
<evidence type="ECO:0000256" key="2">
    <source>
        <dbReference type="ARBA" id="ARBA00007069"/>
    </source>
</evidence>
<dbReference type="InterPro" id="IPR008995">
    <property type="entry name" value="Mo/tungstate-bd_C_term_dom"/>
</dbReference>
<feature type="domain" description="ABC transmembrane type-1" evidence="15">
    <location>
        <begin position="82"/>
        <end position="284"/>
    </location>
</feature>
<feature type="region of interest" description="Disordered" evidence="13">
    <location>
        <begin position="289"/>
        <end position="313"/>
    </location>
</feature>
<dbReference type="SMART" id="SM00382">
    <property type="entry name" value="AAA"/>
    <property type="match status" value="1"/>
</dbReference>
<name>A0A3M0GXJ6_9ACTN</name>
<evidence type="ECO:0000256" key="6">
    <source>
        <dbReference type="ARBA" id="ARBA00022692"/>
    </source>
</evidence>
<dbReference type="InterPro" id="IPR006469">
    <property type="entry name" value="NifC_ABC_porter"/>
</dbReference>
<dbReference type="InterPro" id="IPR004606">
    <property type="entry name" value="Mop_domain"/>
</dbReference>
<dbReference type="CDD" id="cd06261">
    <property type="entry name" value="TM_PBP2"/>
    <property type="match status" value="1"/>
</dbReference>
<evidence type="ECO:0000256" key="3">
    <source>
        <dbReference type="ARBA" id="ARBA00022448"/>
    </source>
</evidence>
<feature type="transmembrane region" description="Helical" evidence="12">
    <location>
        <begin position="206"/>
        <end position="228"/>
    </location>
</feature>
<keyword evidence="8" id="KW-0067">ATP-binding</keyword>
<feature type="transmembrane region" description="Helical" evidence="12">
    <location>
        <begin position="120"/>
        <end position="142"/>
    </location>
</feature>
<evidence type="ECO:0000256" key="11">
    <source>
        <dbReference type="PROSITE-ProRule" id="PRU01213"/>
    </source>
</evidence>
<protein>
    <submittedName>
        <fullName evidence="17">Molybdate ABC transporter permease subunit</fullName>
    </submittedName>
</protein>
<keyword evidence="7" id="KW-0547">Nucleotide-binding</keyword>
<dbReference type="GO" id="GO:0016887">
    <property type="term" value="F:ATP hydrolysis activity"/>
    <property type="evidence" value="ECO:0007669"/>
    <property type="project" value="InterPro"/>
</dbReference>
<keyword evidence="3 12" id="KW-0813">Transport</keyword>
<keyword evidence="5 11" id="KW-0500">Molybdenum</keyword>
<dbReference type="Proteomes" id="UP000275256">
    <property type="component" value="Unassembled WGS sequence"/>
</dbReference>
<dbReference type="SUPFAM" id="SSF52540">
    <property type="entry name" value="P-loop containing nucleoside triphosphate hydrolases"/>
    <property type="match status" value="1"/>
</dbReference>
<dbReference type="PROSITE" id="PS00211">
    <property type="entry name" value="ABC_TRANSPORTER_1"/>
    <property type="match status" value="1"/>
</dbReference>
<feature type="transmembrane region" description="Helical" evidence="12">
    <location>
        <begin position="38"/>
        <end position="62"/>
    </location>
</feature>
<evidence type="ECO:0000256" key="1">
    <source>
        <dbReference type="ARBA" id="ARBA00004651"/>
    </source>
</evidence>
<dbReference type="PROSITE" id="PS51866">
    <property type="entry name" value="MOP"/>
    <property type="match status" value="1"/>
</dbReference>
<dbReference type="EMBL" id="REFW01000001">
    <property type="protein sequence ID" value="RMB62096.1"/>
    <property type="molecule type" value="Genomic_DNA"/>
</dbReference>
<dbReference type="InterPro" id="IPR003439">
    <property type="entry name" value="ABC_transporter-like_ATP-bd"/>
</dbReference>
<dbReference type="InterPro" id="IPR035906">
    <property type="entry name" value="MetI-like_sf"/>
</dbReference>
<evidence type="ECO:0000256" key="4">
    <source>
        <dbReference type="ARBA" id="ARBA00022475"/>
    </source>
</evidence>
<dbReference type="Gene3D" id="1.10.3720.10">
    <property type="entry name" value="MetI-like"/>
    <property type="match status" value="1"/>
</dbReference>
<keyword evidence="4" id="KW-1003">Cell membrane</keyword>
<evidence type="ECO:0000256" key="5">
    <source>
        <dbReference type="ARBA" id="ARBA00022505"/>
    </source>
</evidence>
<organism evidence="17 18">
    <name type="scientific">Tessaracoccus antarcticus</name>
    <dbReference type="NCBI Taxonomy" id="2479848"/>
    <lineage>
        <taxon>Bacteria</taxon>
        <taxon>Bacillati</taxon>
        <taxon>Actinomycetota</taxon>
        <taxon>Actinomycetes</taxon>
        <taxon>Propionibacteriales</taxon>
        <taxon>Propionibacteriaceae</taxon>
        <taxon>Tessaracoccus</taxon>
    </lineage>
</organism>
<dbReference type="Pfam" id="PF03459">
    <property type="entry name" value="TOBE"/>
    <property type="match status" value="1"/>
</dbReference>
<evidence type="ECO:0000313" key="17">
    <source>
        <dbReference type="EMBL" id="RMB62096.1"/>
    </source>
</evidence>
<evidence type="ECO:0000313" key="18">
    <source>
        <dbReference type="Proteomes" id="UP000275256"/>
    </source>
</evidence>
<dbReference type="GO" id="GO:0005524">
    <property type="term" value="F:ATP binding"/>
    <property type="evidence" value="ECO:0007669"/>
    <property type="project" value="UniProtKB-KW"/>
</dbReference>
<evidence type="ECO:0000256" key="7">
    <source>
        <dbReference type="ARBA" id="ARBA00022741"/>
    </source>
</evidence>
<feature type="domain" description="Mop" evidence="16">
    <location>
        <begin position="602"/>
        <end position="668"/>
    </location>
</feature>
<dbReference type="SUPFAM" id="SSF161098">
    <property type="entry name" value="MetI-like"/>
    <property type="match status" value="1"/>
</dbReference>
<evidence type="ECO:0000256" key="13">
    <source>
        <dbReference type="SAM" id="MobiDB-lite"/>
    </source>
</evidence>
<accession>A0A3M0GXJ6</accession>